<evidence type="ECO:0000313" key="2">
    <source>
        <dbReference type="Proteomes" id="UP001292094"/>
    </source>
</evidence>
<reference evidence="1" key="1">
    <citation type="submission" date="2023-11" db="EMBL/GenBank/DDBJ databases">
        <title>Genome assemblies of two species of porcelain crab, Petrolisthes cinctipes and Petrolisthes manimaculis (Anomura: Porcellanidae).</title>
        <authorList>
            <person name="Angst P."/>
        </authorList>
    </citation>
    <scope>NUCLEOTIDE SEQUENCE</scope>
    <source>
        <strain evidence="1">PB745_02</strain>
        <tissue evidence="1">Gill</tissue>
    </source>
</reference>
<sequence length="84" mass="9183">MFICDTNLPNRSTLEQLEGEVFPGVGVGSRGGEGQRAALTPGAPVVNERAGSRYPRRQIMSRSFSFCMQQVAVLRVTTDVVRLL</sequence>
<dbReference type="EMBL" id="JAWZYT010000734">
    <property type="protein sequence ID" value="KAK4319659.1"/>
    <property type="molecule type" value="Genomic_DNA"/>
</dbReference>
<name>A0AAE1Q3I8_9EUCA</name>
<evidence type="ECO:0000313" key="1">
    <source>
        <dbReference type="EMBL" id="KAK4319659.1"/>
    </source>
</evidence>
<protein>
    <submittedName>
        <fullName evidence="1">Uncharacterized protein</fullName>
    </submittedName>
</protein>
<organism evidence="1 2">
    <name type="scientific">Petrolisthes manimaculis</name>
    <dbReference type="NCBI Taxonomy" id="1843537"/>
    <lineage>
        <taxon>Eukaryota</taxon>
        <taxon>Metazoa</taxon>
        <taxon>Ecdysozoa</taxon>
        <taxon>Arthropoda</taxon>
        <taxon>Crustacea</taxon>
        <taxon>Multicrustacea</taxon>
        <taxon>Malacostraca</taxon>
        <taxon>Eumalacostraca</taxon>
        <taxon>Eucarida</taxon>
        <taxon>Decapoda</taxon>
        <taxon>Pleocyemata</taxon>
        <taxon>Anomura</taxon>
        <taxon>Galatheoidea</taxon>
        <taxon>Porcellanidae</taxon>
        <taxon>Petrolisthes</taxon>
    </lineage>
</organism>
<dbReference type="AlphaFoldDB" id="A0AAE1Q3I8"/>
<gene>
    <name evidence="1" type="ORF">Pmani_009441</name>
</gene>
<dbReference type="Proteomes" id="UP001292094">
    <property type="component" value="Unassembled WGS sequence"/>
</dbReference>
<proteinExistence type="predicted"/>
<comment type="caution">
    <text evidence="1">The sequence shown here is derived from an EMBL/GenBank/DDBJ whole genome shotgun (WGS) entry which is preliminary data.</text>
</comment>
<keyword evidence="2" id="KW-1185">Reference proteome</keyword>
<accession>A0AAE1Q3I8</accession>